<reference evidence="2 3" key="1">
    <citation type="journal article" date="2015" name="Genome Announc.">
        <title>Draft Genome Sequences of Marine Isolates of Thalassomonas viridans and Thalassomonas actiniarum.</title>
        <authorList>
            <person name="Olonade I."/>
            <person name="van Zyl L.J."/>
            <person name="Trindade M."/>
        </authorList>
    </citation>
    <scope>NUCLEOTIDE SEQUENCE [LARGE SCALE GENOMIC DNA]</scope>
    <source>
        <strain evidence="2 3">XOM25</strain>
    </source>
</reference>
<keyword evidence="3" id="KW-1185">Reference proteome</keyword>
<sequence length="290" mass="31767">MRLLQTKTKFPRILLSTLFALTTAISTADATPNSIKLGKFGSRPTTEISINGSEPFTVIIDTGFSGGLMLDKTLMQTLDLTYINTTQMQNMGKGKVMAIDNYRGETLDFGNFSLELDSISSHNKSILASTDMPKGVLSAWALSPGTFTLDYANNTLIHDSEKRLDAGQQGILPLETEQQMFPSFDVNIDGQVFKGHLDTGSPSVITLPLALKDKFEYQQAPKITGKARMPGRKLDIWSGKLKGDVTIGQVRLDSPEVKFLDGIPGVNIGSAFIKNHKVSVDIENKLMRLH</sequence>
<keyword evidence="2" id="KW-0378">Hydrolase</keyword>
<evidence type="ECO:0000313" key="2">
    <source>
        <dbReference type="EMBL" id="WDE03273.1"/>
    </source>
</evidence>
<dbReference type="GO" id="GO:0008233">
    <property type="term" value="F:peptidase activity"/>
    <property type="evidence" value="ECO:0007669"/>
    <property type="project" value="UniProtKB-KW"/>
</dbReference>
<feature type="chain" id="PRO_5042238212" evidence="1">
    <location>
        <begin position="31"/>
        <end position="290"/>
    </location>
</feature>
<evidence type="ECO:0000313" key="3">
    <source>
        <dbReference type="Proteomes" id="UP000032352"/>
    </source>
</evidence>
<gene>
    <name evidence="2" type="ORF">SG34_017935</name>
</gene>
<dbReference type="Gene3D" id="2.40.70.10">
    <property type="entry name" value="Acid Proteases"/>
    <property type="match status" value="2"/>
</dbReference>
<evidence type="ECO:0000256" key="1">
    <source>
        <dbReference type="SAM" id="SignalP"/>
    </source>
</evidence>
<keyword evidence="1" id="KW-0732">Signal</keyword>
<proteinExistence type="predicted"/>
<accession>A0AAE9YYH3</accession>
<dbReference type="EMBL" id="CP059733">
    <property type="protein sequence ID" value="WDE03273.1"/>
    <property type="molecule type" value="Genomic_DNA"/>
</dbReference>
<dbReference type="RefSeq" id="WP_044837446.1">
    <property type="nucleotide sequence ID" value="NZ_CP059733.1"/>
</dbReference>
<feature type="signal peptide" evidence="1">
    <location>
        <begin position="1"/>
        <end position="30"/>
    </location>
</feature>
<organism evidence="2 3">
    <name type="scientific">Thalassomonas viridans</name>
    <dbReference type="NCBI Taxonomy" id="137584"/>
    <lineage>
        <taxon>Bacteria</taxon>
        <taxon>Pseudomonadati</taxon>
        <taxon>Pseudomonadota</taxon>
        <taxon>Gammaproteobacteria</taxon>
        <taxon>Alteromonadales</taxon>
        <taxon>Colwelliaceae</taxon>
        <taxon>Thalassomonas</taxon>
    </lineage>
</organism>
<dbReference type="KEGG" id="tvd:SG34_017935"/>
<dbReference type="InterPro" id="IPR021109">
    <property type="entry name" value="Peptidase_aspartic_dom_sf"/>
</dbReference>
<name>A0AAE9YYH3_9GAMM</name>
<reference evidence="2 3" key="2">
    <citation type="journal article" date="2022" name="Mar. Drugs">
        <title>Bioassay-Guided Fractionation Leads to the Detection of Cholic Acid Generated by the Rare Thalassomonas sp.</title>
        <authorList>
            <person name="Pheiffer F."/>
            <person name="Schneider Y.K."/>
            <person name="Hansen E.H."/>
            <person name="Andersen J.H."/>
            <person name="Isaksson J."/>
            <person name="Busche T."/>
            <person name="R C."/>
            <person name="Kalinowski J."/>
            <person name="Zyl L.V."/>
            <person name="Trindade M."/>
        </authorList>
    </citation>
    <scope>NUCLEOTIDE SEQUENCE [LARGE SCALE GENOMIC DNA]</scope>
    <source>
        <strain evidence="2 3">XOM25</strain>
    </source>
</reference>
<protein>
    <submittedName>
        <fullName evidence="2">Aspartyl protease family protein</fullName>
    </submittedName>
</protein>
<dbReference type="Pfam" id="PF13650">
    <property type="entry name" value="Asp_protease_2"/>
    <property type="match status" value="1"/>
</dbReference>
<keyword evidence="2" id="KW-0645">Protease</keyword>
<dbReference type="Proteomes" id="UP000032352">
    <property type="component" value="Chromosome"/>
</dbReference>
<dbReference type="GO" id="GO:0006508">
    <property type="term" value="P:proteolysis"/>
    <property type="evidence" value="ECO:0007669"/>
    <property type="project" value="UniProtKB-KW"/>
</dbReference>
<dbReference type="AlphaFoldDB" id="A0AAE9YYH3"/>